<dbReference type="PANTHER" id="PTHR21032">
    <property type="entry name" value="G PATCH DOMAIN-CONTAINING PROTEIN 11"/>
    <property type="match status" value="1"/>
</dbReference>
<gene>
    <name evidence="4" type="ORF">GcM3_042014</name>
</gene>
<feature type="region of interest" description="Disordered" evidence="2">
    <location>
        <begin position="194"/>
        <end position="238"/>
    </location>
</feature>
<evidence type="ECO:0000313" key="5">
    <source>
        <dbReference type="Proteomes" id="UP000283383"/>
    </source>
</evidence>
<dbReference type="SMART" id="SM01173">
    <property type="entry name" value="DUF4187"/>
    <property type="match status" value="1"/>
</dbReference>
<dbReference type="EMBL" id="MCBQ01004260">
    <property type="protein sequence ID" value="RKF80765.1"/>
    <property type="molecule type" value="Genomic_DNA"/>
</dbReference>
<feature type="compositionally biased region" description="Basic and acidic residues" evidence="2">
    <location>
        <begin position="194"/>
        <end position="209"/>
    </location>
</feature>
<accession>A0A420J1Y9</accession>
<evidence type="ECO:0000256" key="2">
    <source>
        <dbReference type="SAM" id="MobiDB-lite"/>
    </source>
</evidence>
<organism evidence="4 5">
    <name type="scientific">Golovinomyces cichoracearum</name>
    <dbReference type="NCBI Taxonomy" id="62708"/>
    <lineage>
        <taxon>Eukaryota</taxon>
        <taxon>Fungi</taxon>
        <taxon>Dikarya</taxon>
        <taxon>Ascomycota</taxon>
        <taxon>Pezizomycotina</taxon>
        <taxon>Leotiomycetes</taxon>
        <taxon>Erysiphales</taxon>
        <taxon>Erysiphaceae</taxon>
        <taxon>Golovinomyces</taxon>
    </lineage>
</organism>
<dbReference type="STRING" id="62708.A0A420J1Y9"/>
<reference evidence="4 5" key="1">
    <citation type="journal article" date="2018" name="BMC Genomics">
        <title>Comparative genome analyses reveal sequence features reflecting distinct modes of host-adaptation between dicot and monocot powdery mildew.</title>
        <authorList>
            <person name="Wu Y."/>
            <person name="Ma X."/>
            <person name="Pan Z."/>
            <person name="Kale S.D."/>
            <person name="Song Y."/>
            <person name="King H."/>
            <person name="Zhang Q."/>
            <person name="Presley C."/>
            <person name="Deng X."/>
            <person name="Wei C.I."/>
            <person name="Xiao S."/>
        </authorList>
    </citation>
    <scope>NUCLEOTIDE SEQUENCE [LARGE SCALE GENOMIC DNA]</scope>
    <source>
        <strain evidence="4">UMSG3</strain>
    </source>
</reference>
<dbReference type="PROSITE" id="PS50174">
    <property type="entry name" value="G_PATCH"/>
    <property type="match status" value="1"/>
</dbReference>
<protein>
    <submittedName>
        <fullName evidence="4">Putative g-patch domain protein</fullName>
    </submittedName>
</protein>
<comment type="caution">
    <text evidence="4">The sequence shown here is derived from an EMBL/GenBank/DDBJ whole genome shotgun (WGS) entry which is preliminary data.</text>
</comment>
<dbReference type="InterPro" id="IPR039249">
    <property type="entry name" value="GPATCH11"/>
</dbReference>
<sequence length="366" mass="42834">MTDLNAVPKKNDESAGGKGDNEDEDDYMNMIIVEPTTNNLKETYTQRRLRKEREARERGRAKSKQELAIEEKLAREKALAKSLLANAAMHTTEESTAHNKGLAMMAKMGFKPGAALGRRDNSDARLEPIMIQVKEDRGGIGMDTERKRRYHEEIERQEKKIKVEESEYRERVRKERESTRIEMLIAKAMRIAETMHDKRKEEEGEGKEGTEDDKDLSNSFIPISHQPVSNSRNHGLSKERSFKQTNVLWRGLVRMREEKEKERQMRLNLRSHQSLSHQRLPTYNDGEEDSDDKWAITERNDDFLPVLEEEEEDVELDEFNALDPLERLQRLLSHLRTEHRYCFWCKYSYPDPEMSGCPGINEEDHD</sequence>
<dbReference type="AlphaFoldDB" id="A0A420J1Y9"/>
<feature type="region of interest" description="Disordered" evidence="2">
    <location>
        <begin position="1"/>
        <end position="65"/>
    </location>
</feature>
<evidence type="ECO:0000313" key="4">
    <source>
        <dbReference type="EMBL" id="RKF80765.1"/>
    </source>
</evidence>
<proteinExistence type="predicted"/>
<dbReference type="Pfam" id="PF01585">
    <property type="entry name" value="G-patch"/>
    <property type="match status" value="1"/>
</dbReference>
<dbReference type="InterPro" id="IPR025239">
    <property type="entry name" value="DUF4187"/>
</dbReference>
<dbReference type="GO" id="GO:0000776">
    <property type="term" value="C:kinetochore"/>
    <property type="evidence" value="ECO:0007669"/>
    <property type="project" value="TreeGrafter"/>
</dbReference>
<dbReference type="PANTHER" id="PTHR21032:SF0">
    <property type="entry name" value="G PATCH DOMAIN-CONTAINING PROTEIN 11"/>
    <property type="match status" value="1"/>
</dbReference>
<evidence type="ECO:0000259" key="3">
    <source>
        <dbReference type="PROSITE" id="PS50174"/>
    </source>
</evidence>
<name>A0A420J1Y9_9PEZI</name>
<feature type="compositionally biased region" description="Basic and acidic residues" evidence="2">
    <location>
        <begin position="51"/>
        <end position="65"/>
    </location>
</feature>
<keyword evidence="1" id="KW-0175">Coiled coil</keyword>
<dbReference type="SMART" id="SM00443">
    <property type="entry name" value="G_patch"/>
    <property type="match status" value="1"/>
</dbReference>
<evidence type="ECO:0000256" key="1">
    <source>
        <dbReference type="SAM" id="Coils"/>
    </source>
</evidence>
<dbReference type="GO" id="GO:0003676">
    <property type="term" value="F:nucleic acid binding"/>
    <property type="evidence" value="ECO:0007669"/>
    <property type="project" value="InterPro"/>
</dbReference>
<feature type="compositionally biased region" description="Polar residues" evidence="2">
    <location>
        <begin position="217"/>
        <end position="234"/>
    </location>
</feature>
<feature type="domain" description="G-patch" evidence="3">
    <location>
        <begin position="97"/>
        <end position="145"/>
    </location>
</feature>
<keyword evidence="5" id="KW-1185">Reference proteome</keyword>
<dbReference type="InterPro" id="IPR000467">
    <property type="entry name" value="G_patch_dom"/>
</dbReference>
<dbReference type="Pfam" id="PF13821">
    <property type="entry name" value="DUF4187"/>
    <property type="match status" value="1"/>
</dbReference>
<dbReference type="Proteomes" id="UP000283383">
    <property type="component" value="Unassembled WGS sequence"/>
</dbReference>
<feature type="coiled-coil region" evidence="1">
    <location>
        <begin position="147"/>
        <end position="174"/>
    </location>
</feature>